<dbReference type="InterPro" id="IPR037138">
    <property type="entry name" value="His_deacetylse_dom_sf"/>
</dbReference>
<dbReference type="EMBL" id="RBIE01000001">
    <property type="protein sequence ID" value="RKQ63506.1"/>
    <property type="molecule type" value="Genomic_DNA"/>
</dbReference>
<evidence type="ECO:0000256" key="1">
    <source>
        <dbReference type="ARBA" id="ARBA00005947"/>
    </source>
</evidence>
<dbReference type="Proteomes" id="UP000280881">
    <property type="component" value="Unassembled WGS sequence"/>
</dbReference>
<accession>A0A420W873</accession>
<evidence type="ECO:0000259" key="2">
    <source>
        <dbReference type="Pfam" id="PF00850"/>
    </source>
</evidence>
<organism evidence="3 4">
    <name type="scientific">Thermovibrio guaymasensis</name>
    <dbReference type="NCBI Taxonomy" id="240167"/>
    <lineage>
        <taxon>Bacteria</taxon>
        <taxon>Pseudomonadati</taxon>
        <taxon>Aquificota</taxon>
        <taxon>Aquificia</taxon>
        <taxon>Desulfurobacteriales</taxon>
        <taxon>Desulfurobacteriaceae</taxon>
        <taxon>Thermovibrio</taxon>
    </lineage>
</organism>
<dbReference type="GO" id="GO:0040029">
    <property type="term" value="P:epigenetic regulation of gene expression"/>
    <property type="evidence" value="ECO:0007669"/>
    <property type="project" value="TreeGrafter"/>
</dbReference>
<feature type="domain" description="Histone deacetylase" evidence="2">
    <location>
        <begin position="19"/>
        <end position="296"/>
    </location>
</feature>
<dbReference type="InterPro" id="IPR023696">
    <property type="entry name" value="Ureohydrolase_dom_sf"/>
</dbReference>
<dbReference type="PANTHER" id="PTHR10625">
    <property type="entry name" value="HISTONE DEACETYLASE HDAC1-RELATED"/>
    <property type="match status" value="1"/>
</dbReference>
<keyword evidence="4" id="KW-1185">Reference proteome</keyword>
<reference evidence="3 4" key="1">
    <citation type="submission" date="2018-10" db="EMBL/GenBank/DDBJ databases">
        <title>Genomic Encyclopedia of Type Strains, Phase IV (KMG-IV): sequencing the most valuable type-strain genomes for metagenomic binning, comparative biology and taxonomic classification.</title>
        <authorList>
            <person name="Goeker M."/>
        </authorList>
    </citation>
    <scope>NUCLEOTIDE SEQUENCE [LARGE SCALE GENOMIC DNA]</scope>
    <source>
        <strain evidence="3 4">DSM 15521</strain>
    </source>
</reference>
<dbReference type="RefSeq" id="WP_121169752.1">
    <property type="nucleotide sequence ID" value="NZ_RBIE01000001.1"/>
</dbReference>
<gene>
    <name evidence="3" type="ORF">C7457_0380</name>
</gene>
<dbReference type="PRINTS" id="PR01270">
    <property type="entry name" value="HDASUPER"/>
</dbReference>
<proteinExistence type="inferred from homology"/>
<dbReference type="GO" id="GO:0004407">
    <property type="term" value="F:histone deacetylase activity"/>
    <property type="evidence" value="ECO:0007669"/>
    <property type="project" value="TreeGrafter"/>
</dbReference>
<evidence type="ECO:0000313" key="4">
    <source>
        <dbReference type="Proteomes" id="UP000280881"/>
    </source>
</evidence>
<dbReference type="InterPro" id="IPR000286">
    <property type="entry name" value="HDACs"/>
</dbReference>
<dbReference type="SUPFAM" id="SSF52768">
    <property type="entry name" value="Arginase/deacetylase"/>
    <property type="match status" value="1"/>
</dbReference>
<dbReference type="AlphaFoldDB" id="A0A420W873"/>
<dbReference type="Pfam" id="PF00850">
    <property type="entry name" value="Hist_deacetyl"/>
    <property type="match status" value="1"/>
</dbReference>
<dbReference type="InterPro" id="IPR023801">
    <property type="entry name" value="His_deacetylse_dom"/>
</dbReference>
<comment type="similarity">
    <text evidence="1">Belongs to the histone deacetylase family.</text>
</comment>
<name>A0A420W873_9BACT</name>
<dbReference type="Gene3D" id="3.40.800.20">
    <property type="entry name" value="Histone deacetylase domain"/>
    <property type="match status" value="1"/>
</dbReference>
<dbReference type="CDD" id="cd09992">
    <property type="entry name" value="HDAC_classII"/>
    <property type="match status" value="1"/>
</dbReference>
<dbReference type="PANTHER" id="PTHR10625:SF10">
    <property type="entry name" value="HISTONE DEACETYLASE HDAC1"/>
    <property type="match status" value="1"/>
</dbReference>
<dbReference type="OrthoDB" id="9808367at2"/>
<evidence type="ECO:0000313" key="3">
    <source>
        <dbReference type="EMBL" id="RKQ63506.1"/>
    </source>
</evidence>
<protein>
    <submittedName>
        <fullName evidence="3">Acetoin utilization deacetylase AcuC-like enzyme</fullName>
    </submittedName>
</protein>
<sequence>MKTAVIYDDVYLKHDLPSHPENALRLKYFMEPVYELGIPILKPKQVSYELLTAVHEESYVQDVIISCRERAPGFFDPDTYYNSFTCDSALMAAGANEFGVELLLEGKYEAVFCAVRPPGHHAERNRAMGFCIFNNVAISALKALSMGVEKVFIVDFDAHHGNGTQHAFYDEERVFYFSTHQYPFYPGTGSVSENNSHVLNVPMAEGSSDREFLEVYSTLFKRAVEDFSPEIILVSAGYDLHEDDPLTDLKVSDRGVEGIVTEIVDSALSLGVPLLFTLEGGYNLNALRRCSSITFKLLIHS</sequence>
<comment type="caution">
    <text evidence="3">The sequence shown here is derived from an EMBL/GenBank/DDBJ whole genome shotgun (WGS) entry which is preliminary data.</text>
</comment>